<keyword evidence="9 12" id="KW-0067">ATP-binding</keyword>
<dbReference type="InterPro" id="IPR036097">
    <property type="entry name" value="HisK_dim/P_sf"/>
</dbReference>
<dbReference type="FunFam" id="3.30.565.10:FF:000023">
    <property type="entry name" value="PAS domain-containing sensor histidine kinase"/>
    <property type="match status" value="1"/>
</dbReference>
<dbReference type="Pfam" id="PF00989">
    <property type="entry name" value="PAS"/>
    <property type="match status" value="1"/>
</dbReference>
<dbReference type="InterPro" id="IPR003661">
    <property type="entry name" value="HisK_dim/P_dom"/>
</dbReference>
<dbReference type="Pfam" id="PF00497">
    <property type="entry name" value="SBP_bac_3"/>
    <property type="match status" value="1"/>
</dbReference>
<dbReference type="InterPro" id="IPR004358">
    <property type="entry name" value="Sig_transdc_His_kin-like_C"/>
</dbReference>
<dbReference type="InterPro" id="IPR001638">
    <property type="entry name" value="Solute-binding_3/MltF_N"/>
</dbReference>
<keyword evidence="8" id="KW-0418">Kinase</keyword>
<dbReference type="SMART" id="SM00387">
    <property type="entry name" value="HATPase_c"/>
    <property type="match status" value="1"/>
</dbReference>
<evidence type="ECO:0000256" key="4">
    <source>
        <dbReference type="ARBA" id="ARBA00022475"/>
    </source>
</evidence>
<protein>
    <recommendedName>
        <fullName evidence="3">histidine kinase</fullName>
        <ecNumber evidence="3">2.7.13.3</ecNumber>
    </recommendedName>
</protein>
<dbReference type="InterPro" id="IPR003594">
    <property type="entry name" value="HATPase_dom"/>
</dbReference>
<dbReference type="PANTHER" id="PTHR43047:SF72">
    <property type="entry name" value="OSMOSENSING HISTIDINE PROTEIN KINASE SLN1"/>
    <property type="match status" value="1"/>
</dbReference>
<keyword evidence="6" id="KW-0808">Transferase</keyword>
<keyword evidence="5" id="KW-0597">Phosphoprotein</keyword>
<evidence type="ECO:0000256" key="7">
    <source>
        <dbReference type="ARBA" id="ARBA00022741"/>
    </source>
</evidence>
<dbReference type="GO" id="GO:0006355">
    <property type="term" value="P:regulation of DNA-templated transcription"/>
    <property type="evidence" value="ECO:0007669"/>
    <property type="project" value="InterPro"/>
</dbReference>
<keyword evidence="10" id="KW-0902">Two-component regulatory system</keyword>
<dbReference type="PROSITE" id="PS50109">
    <property type="entry name" value="HIS_KIN"/>
    <property type="match status" value="1"/>
</dbReference>
<dbReference type="CDD" id="cd16922">
    <property type="entry name" value="HATPase_EvgS-ArcB-TorS-like"/>
    <property type="match status" value="1"/>
</dbReference>
<dbReference type="GO" id="GO:0005886">
    <property type="term" value="C:plasma membrane"/>
    <property type="evidence" value="ECO:0007669"/>
    <property type="project" value="UniProtKB-SubCell"/>
</dbReference>
<dbReference type="Gene3D" id="3.30.450.20">
    <property type="entry name" value="PAS domain"/>
    <property type="match status" value="1"/>
</dbReference>
<dbReference type="GO" id="GO:0009927">
    <property type="term" value="F:histidine phosphotransfer kinase activity"/>
    <property type="evidence" value="ECO:0007669"/>
    <property type="project" value="TreeGrafter"/>
</dbReference>
<keyword evidence="13" id="KW-1185">Reference proteome</keyword>
<evidence type="ECO:0000256" key="9">
    <source>
        <dbReference type="ARBA" id="ARBA00022840"/>
    </source>
</evidence>
<evidence type="ECO:0000256" key="11">
    <source>
        <dbReference type="ARBA" id="ARBA00023136"/>
    </source>
</evidence>
<evidence type="ECO:0000256" key="1">
    <source>
        <dbReference type="ARBA" id="ARBA00000085"/>
    </source>
</evidence>
<dbReference type="InterPro" id="IPR000700">
    <property type="entry name" value="PAS-assoc_C"/>
</dbReference>
<sequence length="657" mass="74885">MSFSNFSFKPSSSESIHLKVGAYENSPKIFTNEQGEIDGFFPSILGHIADKEGWELEYIHGNWSESLALLKANQIDILPDVGFSYDRQMEYDFNNESAITGWGIAYTHDESDIYSMQDLKNKKIGVMKDDINYIGPLGIKIISDQNRLNCTFVEYDSLEDVLTSLNLKIVDVGIVNEFFGNLNAYKFDVKKTSIAFNPIDFKFAFPKNASLNSFLIEKIDNWLKTSKSDLDSIYYQEAEIYLSDQESSIPSWIFPSFLILIGLAAFLTISAMTLRYQVKIRTKSLHDLNQELSTESIQKKNQLANIVENSNDGIISAELDGTIRSWNKSAEVIFGFSSEEIIGKKLDLIIPSNRFNEVKYIIDKIKQGEPVNHFETKLMRNDGKLLDISITASPLKNLKGKINGFSAIGRDFTETIERQKLYQDQILKASKFKSDFMASMSHELRTPLNSIIGFTDVILERISGEINEEQDKYLTHVKTSAMLLLDLINDILDITKIESGKMELNIEEVNLSQIISQVDTMIKPIYMKKSLIFEVQEIDKEKVIRVDRLRFKEILFNLLSNAVKYTKEGKIMIKFSEEEEFWKFDVIDTGIGIKKENFDILFKDFRRIASKYVVATEGTGLGLSLSKRLVEFHGGTISFTSTFGKGSKFTFTIPKQL</sequence>
<gene>
    <name evidence="12" type="ORF">DSAG12_02443</name>
</gene>
<dbReference type="SUPFAM" id="SSF53850">
    <property type="entry name" value="Periplasmic binding protein-like II"/>
    <property type="match status" value="1"/>
</dbReference>
<evidence type="ECO:0000256" key="3">
    <source>
        <dbReference type="ARBA" id="ARBA00012438"/>
    </source>
</evidence>
<dbReference type="Gene3D" id="3.30.565.10">
    <property type="entry name" value="Histidine kinase-like ATPase, C-terminal domain"/>
    <property type="match status" value="1"/>
</dbReference>
<dbReference type="GO" id="GO:0000155">
    <property type="term" value="F:phosphorelay sensor kinase activity"/>
    <property type="evidence" value="ECO:0007669"/>
    <property type="project" value="InterPro"/>
</dbReference>
<dbReference type="EMBL" id="CP042905">
    <property type="protein sequence ID" value="QEE16613.2"/>
    <property type="molecule type" value="Genomic_DNA"/>
</dbReference>
<keyword evidence="11" id="KW-0472">Membrane</keyword>
<dbReference type="SUPFAM" id="SSF55874">
    <property type="entry name" value="ATPase domain of HSP90 chaperone/DNA topoisomerase II/histidine kinase"/>
    <property type="match status" value="1"/>
</dbReference>
<evidence type="ECO:0000256" key="2">
    <source>
        <dbReference type="ARBA" id="ARBA00004236"/>
    </source>
</evidence>
<organism evidence="12 13">
    <name type="scientific">Promethearchaeum syntrophicum</name>
    <dbReference type="NCBI Taxonomy" id="2594042"/>
    <lineage>
        <taxon>Archaea</taxon>
        <taxon>Promethearchaeati</taxon>
        <taxon>Promethearchaeota</taxon>
        <taxon>Promethearchaeia</taxon>
        <taxon>Promethearchaeales</taxon>
        <taxon>Promethearchaeaceae</taxon>
        <taxon>Promethearchaeum</taxon>
    </lineage>
</organism>
<dbReference type="EC" id="2.7.13.3" evidence="3"/>
<dbReference type="InterPro" id="IPR000014">
    <property type="entry name" value="PAS"/>
</dbReference>
<comment type="catalytic activity">
    <reaction evidence="1">
        <text>ATP + protein L-histidine = ADP + protein N-phospho-L-histidine.</text>
        <dbReference type="EC" id="2.7.13.3"/>
    </reaction>
</comment>
<dbReference type="SUPFAM" id="SSF47384">
    <property type="entry name" value="Homodimeric domain of signal transducing histidine kinase"/>
    <property type="match status" value="1"/>
</dbReference>
<name>A0A5B9DCW9_9ARCH</name>
<dbReference type="Gene3D" id="1.10.287.130">
    <property type="match status" value="1"/>
</dbReference>
<keyword evidence="7" id="KW-0547">Nucleotide-binding</keyword>
<accession>A0A5B9DCW9</accession>
<reference evidence="12 13" key="2">
    <citation type="journal article" date="2024" name="Int. J. Syst. Evol. Microbiol.">
        <title>Promethearchaeum syntrophicum gen. nov., sp. nov., an anaerobic, obligately syntrophic archaeon, the first isolate of the lineage 'Asgard' archaea, and proposal of the new archaeal phylum Promethearchaeota phyl. nov. and kingdom Promethearchaeati regn. nov.</title>
        <authorList>
            <person name="Imachi H."/>
            <person name="Nobu M.K."/>
            <person name="Kato S."/>
            <person name="Takaki Y."/>
            <person name="Miyazaki M."/>
            <person name="Miyata M."/>
            <person name="Ogawara M."/>
            <person name="Saito Y."/>
            <person name="Sakai S."/>
            <person name="Tahara Y.O."/>
            <person name="Takano Y."/>
            <person name="Tasumi E."/>
            <person name="Uematsu K."/>
            <person name="Yoshimura T."/>
            <person name="Itoh T."/>
            <person name="Ohkuma M."/>
            <person name="Takai K."/>
        </authorList>
    </citation>
    <scope>NUCLEOTIDE SEQUENCE [LARGE SCALE GENOMIC DNA]</scope>
    <source>
        <strain evidence="12 13">MK-D1</strain>
    </source>
</reference>
<dbReference type="CDD" id="cd00130">
    <property type="entry name" value="PAS"/>
    <property type="match status" value="1"/>
</dbReference>
<evidence type="ECO:0000313" key="12">
    <source>
        <dbReference type="EMBL" id="QEE16613.2"/>
    </source>
</evidence>
<dbReference type="SMART" id="SM00091">
    <property type="entry name" value="PAS"/>
    <property type="match status" value="1"/>
</dbReference>
<proteinExistence type="predicted"/>
<evidence type="ECO:0000256" key="5">
    <source>
        <dbReference type="ARBA" id="ARBA00022553"/>
    </source>
</evidence>
<comment type="subcellular location">
    <subcellularLocation>
        <location evidence="2">Cell membrane</location>
    </subcellularLocation>
</comment>
<dbReference type="Proteomes" id="UP000321408">
    <property type="component" value="Chromosome"/>
</dbReference>
<evidence type="ECO:0000256" key="6">
    <source>
        <dbReference type="ARBA" id="ARBA00022679"/>
    </source>
</evidence>
<dbReference type="InterPro" id="IPR035965">
    <property type="entry name" value="PAS-like_dom_sf"/>
</dbReference>
<dbReference type="SMART" id="SM00062">
    <property type="entry name" value="PBPb"/>
    <property type="match status" value="1"/>
</dbReference>
<dbReference type="PROSITE" id="PS50112">
    <property type="entry name" value="PAS"/>
    <property type="match status" value="1"/>
</dbReference>
<evidence type="ECO:0000256" key="8">
    <source>
        <dbReference type="ARBA" id="ARBA00022777"/>
    </source>
</evidence>
<dbReference type="PRINTS" id="PR00344">
    <property type="entry name" value="BCTRLSENSOR"/>
</dbReference>
<dbReference type="GO" id="GO:0005524">
    <property type="term" value="F:ATP binding"/>
    <property type="evidence" value="ECO:0007669"/>
    <property type="project" value="UniProtKB-KW"/>
</dbReference>
<evidence type="ECO:0000256" key="10">
    <source>
        <dbReference type="ARBA" id="ARBA00023012"/>
    </source>
</evidence>
<dbReference type="Pfam" id="PF02518">
    <property type="entry name" value="HATPase_c"/>
    <property type="match status" value="1"/>
</dbReference>
<dbReference type="Pfam" id="PF00512">
    <property type="entry name" value="HisKA"/>
    <property type="match status" value="1"/>
</dbReference>
<dbReference type="AlphaFoldDB" id="A0A5B9DCW9"/>
<dbReference type="KEGG" id="psyt:DSAG12_02443"/>
<dbReference type="NCBIfam" id="TIGR00229">
    <property type="entry name" value="sensory_box"/>
    <property type="match status" value="1"/>
</dbReference>
<keyword evidence="4" id="KW-1003">Cell membrane</keyword>
<dbReference type="PROSITE" id="PS50113">
    <property type="entry name" value="PAC"/>
    <property type="match status" value="1"/>
</dbReference>
<dbReference type="InterPro" id="IPR036890">
    <property type="entry name" value="HATPase_C_sf"/>
</dbReference>
<evidence type="ECO:0000313" key="13">
    <source>
        <dbReference type="Proteomes" id="UP000321408"/>
    </source>
</evidence>
<dbReference type="SMART" id="SM00388">
    <property type="entry name" value="HisKA"/>
    <property type="match status" value="1"/>
</dbReference>
<dbReference type="InterPro" id="IPR005467">
    <property type="entry name" value="His_kinase_dom"/>
</dbReference>
<dbReference type="InterPro" id="IPR013767">
    <property type="entry name" value="PAS_fold"/>
</dbReference>
<reference evidence="12 13" key="1">
    <citation type="journal article" date="2020" name="Nature">
        <title>Isolation of an archaeon at the prokaryote-eukaryote interface.</title>
        <authorList>
            <person name="Imachi H."/>
            <person name="Nobu M.K."/>
            <person name="Nakahara N."/>
            <person name="Morono Y."/>
            <person name="Ogawara M."/>
            <person name="Takaki Y."/>
            <person name="Takano Y."/>
            <person name="Uematsu K."/>
            <person name="Ikuta T."/>
            <person name="Ito M."/>
            <person name="Matsui Y."/>
            <person name="Miyazaki M."/>
            <person name="Murata K."/>
            <person name="Saito Y."/>
            <person name="Sakai S."/>
            <person name="Song C."/>
            <person name="Tasumi E."/>
            <person name="Yamanaka Y."/>
            <person name="Yamaguchi T."/>
            <person name="Kamagata Y."/>
            <person name="Tamaki H."/>
            <person name="Takai K."/>
        </authorList>
    </citation>
    <scope>NUCLEOTIDE SEQUENCE [LARGE SCALE GENOMIC DNA]</scope>
    <source>
        <strain evidence="12 13">MK-D1</strain>
    </source>
</reference>
<dbReference type="CDD" id="cd00082">
    <property type="entry name" value="HisKA"/>
    <property type="match status" value="1"/>
</dbReference>
<dbReference type="PANTHER" id="PTHR43047">
    <property type="entry name" value="TWO-COMPONENT HISTIDINE PROTEIN KINASE"/>
    <property type="match status" value="1"/>
</dbReference>
<dbReference type="SUPFAM" id="SSF55785">
    <property type="entry name" value="PYP-like sensor domain (PAS domain)"/>
    <property type="match status" value="1"/>
</dbReference>
<dbReference type="Gene3D" id="3.40.190.10">
    <property type="entry name" value="Periplasmic binding protein-like II"/>
    <property type="match status" value="2"/>
</dbReference>